<accession>A0ABT3GHU9</accession>
<keyword evidence="2" id="KW-1185">Reference proteome</keyword>
<dbReference type="EMBL" id="JAPDDT010000004">
    <property type="protein sequence ID" value="MCW1923079.1"/>
    <property type="molecule type" value="Genomic_DNA"/>
</dbReference>
<sequence length="101" mass="12216">MPVLSYASLEDVRRCIKQRRRMRFIYRKVEYITEPHLFGNFRKTRAFVLCAWKTHPQEGWDYFRLAEMRDLDILLECFGNARPGFNPYDPKIEIVDTLIRS</sequence>
<proteinExistence type="predicted"/>
<gene>
    <name evidence="1" type="ORF">OKA05_10990</name>
</gene>
<comment type="caution">
    <text evidence="1">The sequence shown here is derived from an EMBL/GenBank/DDBJ whole genome shotgun (WGS) entry which is preliminary data.</text>
</comment>
<protein>
    <recommendedName>
        <fullName evidence="3">WYL domain-containing protein</fullName>
    </recommendedName>
</protein>
<reference evidence="1 2" key="1">
    <citation type="submission" date="2022-10" db="EMBL/GenBank/DDBJ databases">
        <title>Luteolibacter arcticus strain CCTCC AB 2014275, whole genome shotgun sequencing project.</title>
        <authorList>
            <person name="Zhao G."/>
            <person name="Shen L."/>
        </authorList>
    </citation>
    <scope>NUCLEOTIDE SEQUENCE [LARGE SCALE GENOMIC DNA]</scope>
    <source>
        <strain evidence="1 2">CCTCC AB 2014275</strain>
    </source>
</reference>
<evidence type="ECO:0000313" key="1">
    <source>
        <dbReference type="EMBL" id="MCW1923079.1"/>
    </source>
</evidence>
<organism evidence="1 2">
    <name type="scientific">Luteolibacter arcticus</name>
    <dbReference type="NCBI Taxonomy" id="1581411"/>
    <lineage>
        <taxon>Bacteria</taxon>
        <taxon>Pseudomonadati</taxon>
        <taxon>Verrucomicrobiota</taxon>
        <taxon>Verrucomicrobiia</taxon>
        <taxon>Verrucomicrobiales</taxon>
        <taxon>Verrucomicrobiaceae</taxon>
        <taxon>Luteolibacter</taxon>
    </lineage>
</organism>
<dbReference type="Proteomes" id="UP001320876">
    <property type="component" value="Unassembled WGS sequence"/>
</dbReference>
<name>A0ABT3GHU9_9BACT</name>
<dbReference type="RefSeq" id="WP_264487188.1">
    <property type="nucleotide sequence ID" value="NZ_JAPDDT010000004.1"/>
</dbReference>
<evidence type="ECO:0008006" key="3">
    <source>
        <dbReference type="Google" id="ProtNLM"/>
    </source>
</evidence>
<evidence type="ECO:0000313" key="2">
    <source>
        <dbReference type="Proteomes" id="UP001320876"/>
    </source>
</evidence>